<keyword evidence="10" id="KW-0067">ATP-binding</keyword>
<proteinExistence type="predicted"/>
<organism evidence="16">
    <name type="scientific">Menopon gallinae</name>
    <name type="common">poultry shaft louse</name>
    <dbReference type="NCBI Taxonomy" id="328185"/>
    <lineage>
        <taxon>Eukaryota</taxon>
        <taxon>Metazoa</taxon>
        <taxon>Ecdysozoa</taxon>
        <taxon>Arthropoda</taxon>
        <taxon>Hexapoda</taxon>
        <taxon>Insecta</taxon>
        <taxon>Pterygota</taxon>
        <taxon>Neoptera</taxon>
        <taxon>Paraneoptera</taxon>
        <taxon>Psocodea</taxon>
        <taxon>Troctomorpha</taxon>
        <taxon>Phthiraptera</taxon>
        <taxon>Amblycera</taxon>
        <taxon>Menoponidae</taxon>
        <taxon>Menopon</taxon>
    </lineage>
</organism>
<dbReference type="GO" id="GO:0003872">
    <property type="term" value="F:6-phosphofructokinase activity"/>
    <property type="evidence" value="ECO:0007669"/>
    <property type="project" value="UniProtKB-EC"/>
</dbReference>
<accession>A0AAW2H822</accession>
<evidence type="ECO:0000256" key="5">
    <source>
        <dbReference type="ARBA" id="ARBA00022490"/>
    </source>
</evidence>
<dbReference type="SUPFAM" id="SSF53784">
    <property type="entry name" value="Phosphofructokinase"/>
    <property type="match status" value="2"/>
</dbReference>
<feature type="domain" description="Phosphofructokinase" evidence="15">
    <location>
        <begin position="107"/>
        <end position="406"/>
    </location>
</feature>
<evidence type="ECO:0000256" key="11">
    <source>
        <dbReference type="ARBA" id="ARBA00022842"/>
    </source>
</evidence>
<comment type="cofactor">
    <cofactor evidence="1">
        <name>Mg(2+)</name>
        <dbReference type="ChEBI" id="CHEBI:18420"/>
    </cofactor>
</comment>
<feature type="region of interest" description="Disordered" evidence="14">
    <location>
        <begin position="889"/>
        <end position="929"/>
    </location>
</feature>
<evidence type="ECO:0000313" key="16">
    <source>
        <dbReference type="EMBL" id="KAL0265974.1"/>
    </source>
</evidence>
<keyword evidence="6" id="KW-0808">Transferase</keyword>
<dbReference type="Pfam" id="PF00365">
    <property type="entry name" value="PFK"/>
    <property type="match status" value="2"/>
</dbReference>
<evidence type="ECO:0000256" key="8">
    <source>
        <dbReference type="ARBA" id="ARBA00022741"/>
    </source>
</evidence>
<comment type="pathway">
    <text evidence="3">Carbohydrate degradation; glycolysis; D-glyceraldehyde 3-phosphate and glycerone phosphate from D-glucose: step 3/4.</text>
</comment>
<dbReference type="AlphaFoldDB" id="A0AAW2H822"/>
<dbReference type="EC" id="2.7.1.11" evidence="4"/>
<keyword evidence="9" id="KW-0418">Kinase</keyword>
<keyword evidence="12" id="KW-0324">Glycolysis</keyword>
<dbReference type="Gene3D" id="3.40.50.450">
    <property type="match status" value="2"/>
</dbReference>
<dbReference type="PANTHER" id="PTHR13697:SF4">
    <property type="entry name" value="ATP-DEPENDENT 6-PHOSPHOFRUCTOKINASE"/>
    <property type="match status" value="1"/>
</dbReference>
<comment type="subcellular location">
    <subcellularLocation>
        <location evidence="2">Cytoplasm</location>
    </subcellularLocation>
</comment>
<dbReference type="InterPro" id="IPR022953">
    <property type="entry name" value="ATP_PFK"/>
</dbReference>
<evidence type="ECO:0000256" key="10">
    <source>
        <dbReference type="ARBA" id="ARBA00022840"/>
    </source>
</evidence>
<gene>
    <name evidence="16" type="ORF">PYX00_011691</name>
</gene>
<dbReference type="GO" id="GO:0061621">
    <property type="term" value="P:canonical glycolysis"/>
    <property type="evidence" value="ECO:0007669"/>
    <property type="project" value="TreeGrafter"/>
</dbReference>
<dbReference type="GO" id="GO:0042802">
    <property type="term" value="F:identical protein binding"/>
    <property type="evidence" value="ECO:0007669"/>
    <property type="project" value="TreeGrafter"/>
</dbReference>
<sequence length="963" mass="106433">MDKLVSEFVIKDRSIVKNKSGDIYRRLGLLVLYGREAIHVKSTESTHIKSVGSVIHVHTYSPEILYSVAREGLVKEDQQYSMPVELADEFGNKVLVSFIPTNLIKHIAIVTSGGDAPGMNLAIRSALRIGIKWGAEMYGVYCGFEGLISGNIQKFDWNSVNNIIDDGGTFLMSSRSERFRCREGRKEAAYNLSVRKIEGLVVVGGDGSIRGATILLNEFPVHVEELIAEGRLPSDSKRTLQMVAIPASIDNDIPHADMTLGASSALHRIIESVDHIISTMVSHRRVFVIEVMGRDCGWIALMSSFATGADYVLLPEVPCRNWKQEILEEVRRSRATGKKGIFVIVCEGAVNDENEHISSAEVVEHLTKNVEAEVKLLRLGHLQRGGPPSASDKIAGTIMGIKAMERLLYTSDMNPALVCMSNGEYCFINLEEVFEVGNQMKRYRDQRDFKSTLELRGASFKRAFLLNKQLINQRNKSASTKKIGILHGGKRAGGMNSALHAVVRYCLSMGQDIYVIQDGFEGLLDDKIAKAGEYDFVASISSGGSAIGIGIPRREDARKIYKKIREHKLDALIVVGGAEALLAIASLKKLFAKHSAAVTIILVPATASNNLPHTEVCVGSDTALNCITRVSEVLRLSSTSIKNSVFVLEVHGGNCGYLAVMGGIASGAFASFIPERKYLIGHLSETARRLKQRFVGSPRPGLLLIRNEKTFYSVSTDAFSKLLETDGDGRFNTRYCVLGHIQEGANPSPIDRINATLLGIKAIDIILGMDSEDIVSSSSGSLFGLIGIKGRSITFTDVDTCLEDFDTEKKREKSPWWLTYANICTSIEKEDEAVGLFIYMIRKIWDVYYKESNTAQALWYAEEGAWCAESMLQLHDACKDVLDTTRKRQGRRAKLKGSSTQNALREPGPLWGTPTDSGHRRLKNTQSSSNDINYKDGVLFTKFKIRTNDCADKKKLKNSRQRH</sequence>
<dbReference type="PANTHER" id="PTHR13697">
    <property type="entry name" value="PHOSPHOFRUCTOKINASE"/>
    <property type="match status" value="1"/>
</dbReference>
<name>A0AAW2H822_9NEOP</name>
<evidence type="ECO:0000256" key="14">
    <source>
        <dbReference type="SAM" id="MobiDB-lite"/>
    </source>
</evidence>
<dbReference type="PRINTS" id="PR00476">
    <property type="entry name" value="PHFRCTKINASE"/>
</dbReference>
<evidence type="ECO:0000256" key="12">
    <source>
        <dbReference type="ARBA" id="ARBA00023152"/>
    </source>
</evidence>
<evidence type="ECO:0000256" key="4">
    <source>
        <dbReference type="ARBA" id="ARBA00012055"/>
    </source>
</evidence>
<dbReference type="GO" id="GO:0006002">
    <property type="term" value="P:fructose 6-phosphate metabolic process"/>
    <property type="evidence" value="ECO:0007669"/>
    <property type="project" value="InterPro"/>
</dbReference>
<evidence type="ECO:0000256" key="9">
    <source>
        <dbReference type="ARBA" id="ARBA00022777"/>
    </source>
</evidence>
<dbReference type="EMBL" id="JARGDH010000006">
    <property type="protein sequence ID" value="KAL0265974.1"/>
    <property type="molecule type" value="Genomic_DNA"/>
</dbReference>
<dbReference type="GO" id="GO:0046872">
    <property type="term" value="F:metal ion binding"/>
    <property type="evidence" value="ECO:0007669"/>
    <property type="project" value="UniProtKB-KW"/>
</dbReference>
<evidence type="ECO:0000256" key="2">
    <source>
        <dbReference type="ARBA" id="ARBA00004496"/>
    </source>
</evidence>
<keyword evidence="5" id="KW-0963">Cytoplasm</keyword>
<dbReference type="GO" id="GO:0005524">
    <property type="term" value="F:ATP binding"/>
    <property type="evidence" value="ECO:0007669"/>
    <property type="project" value="UniProtKB-KW"/>
</dbReference>
<dbReference type="InterPro" id="IPR035966">
    <property type="entry name" value="PKF_sf"/>
</dbReference>
<dbReference type="GO" id="GO:0016208">
    <property type="term" value="F:AMP binding"/>
    <property type="evidence" value="ECO:0007669"/>
    <property type="project" value="TreeGrafter"/>
</dbReference>
<keyword evidence="7" id="KW-0479">Metal-binding</keyword>
<evidence type="ECO:0000256" key="1">
    <source>
        <dbReference type="ARBA" id="ARBA00001946"/>
    </source>
</evidence>
<dbReference type="GO" id="GO:0048029">
    <property type="term" value="F:monosaccharide binding"/>
    <property type="evidence" value="ECO:0007669"/>
    <property type="project" value="TreeGrafter"/>
</dbReference>
<dbReference type="GO" id="GO:0005945">
    <property type="term" value="C:6-phosphofructokinase complex"/>
    <property type="evidence" value="ECO:0007669"/>
    <property type="project" value="TreeGrafter"/>
</dbReference>
<dbReference type="InterPro" id="IPR000023">
    <property type="entry name" value="Phosphofructokinase_dom"/>
</dbReference>
<comment type="catalytic activity">
    <reaction evidence="13">
        <text>beta-D-fructose 6-phosphate + ATP = beta-D-fructose 1,6-bisphosphate + ADP + H(+)</text>
        <dbReference type="Rhea" id="RHEA:16109"/>
        <dbReference type="ChEBI" id="CHEBI:15378"/>
        <dbReference type="ChEBI" id="CHEBI:30616"/>
        <dbReference type="ChEBI" id="CHEBI:32966"/>
        <dbReference type="ChEBI" id="CHEBI:57634"/>
        <dbReference type="ChEBI" id="CHEBI:456216"/>
        <dbReference type="EC" id="2.7.1.11"/>
    </reaction>
</comment>
<dbReference type="Gene3D" id="3.40.50.460">
    <property type="entry name" value="Phosphofructokinase domain"/>
    <property type="match status" value="2"/>
</dbReference>
<keyword evidence="11" id="KW-0460">Magnesium</keyword>
<evidence type="ECO:0000256" key="13">
    <source>
        <dbReference type="ARBA" id="ARBA00048070"/>
    </source>
</evidence>
<dbReference type="GO" id="GO:0070095">
    <property type="term" value="F:fructose-6-phosphate binding"/>
    <property type="evidence" value="ECO:0007669"/>
    <property type="project" value="TreeGrafter"/>
</dbReference>
<protein>
    <recommendedName>
        <fullName evidence="4">6-phosphofructokinase</fullName>
        <ecNumber evidence="4">2.7.1.11</ecNumber>
    </recommendedName>
</protein>
<feature type="domain" description="Phosphofructokinase" evidence="15">
    <location>
        <begin position="482"/>
        <end position="766"/>
    </location>
</feature>
<evidence type="ECO:0000256" key="6">
    <source>
        <dbReference type="ARBA" id="ARBA00022679"/>
    </source>
</evidence>
<evidence type="ECO:0000256" key="3">
    <source>
        <dbReference type="ARBA" id="ARBA00004679"/>
    </source>
</evidence>
<evidence type="ECO:0000259" key="15">
    <source>
        <dbReference type="Pfam" id="PF00365"/>
    </source>
</evidence>
<keyword evidence="8" id="KW-0547">Nucleotide-binding</keyword>
<evidence type="ECO:0000256" key="7">
    <source>
        <dbReference type="ARBA" id="ARBA00022723"/>
    </source>
</evidence>
<comment type="caution">
    <text evidence="16">The sequence shown here is derived from an EMBL/GenBank/DDBJ whole genome shotgun (WGS) entry which is preliminary data.</text>
</comment>
<reference evidence="16" key="1">
    <citation type="journal article" date="2024" name="Gigascience">
        <title>Chromosome-level genome of the poultry shaft louse Menopon gallinae provides insight into the host-switching and adaptive evolution of parasitic lice.</title>
        <authorList>
            <person name="Xu Y."/>
            <person name="Ma L."/>
            <person name="Liu S."/>
            <person name="Liang Y."/>
            <person name="Liu Q."/>
            <person name="He Z."/>
            <person name="Tian L."/>
            <person name="Duan Y."/>
            <person name="Cai W."/>
            <person name="Li H."/>
            <person name="Song F."/>
        </authorList>
    </citation>
    <scope>NUCLEOTIDE SEQUENCE</scope>
    <source>
        <strain evidence="16">Cailab_2023a</strain>
    </source>
</reference>
<dbReference type="GO" id="GO:0030388">
    <property type="term" value="P:fructose 1,6-bisphosphate metabolic process"/>
    <property type="evidence" value="ECO:0007669"/>
    <property type="project" value="TreeGrafter"/>
</dbReference>